<name>A0AAV7RQX9_PLEWA</name>
<dbReference type="EMBL" id="JANPWB010000009">
    <property type="protein sequence ID" value="KAJ1153574.1"/>
    <property type="molecule type" value="Genomic_DNA"/>
</dbReference>
<reference evidence="2" key="1">
    <citation type="journal article" date="2022" name="bioRxiv">
        <title>Sequencing and chromosome-scale assembly of the giantPleurodeles waltlgenome.</title>
        <authorList>
            <person name="Brown T."/>
            <person name="Elewa A."/>
            <person name="Iarovenko S."/>
            <person name="Subramanian E."/>
            <person name="Araus A.J."/>
            <person name="Petzold A."/>
            <person name="Susuki M."/>
            <person name="Suzuki K.-i.T."/>
            <person name="Hayashi T."/>
            <person name="Toyoda A."/>
            <person name="Oliveira C."/>
            <person name="Osipova E."/>
            <person name="Leigh N.D."/>
            <person name="Simon A."/>
            <person name="Yun M.H."/>
        </authorList>
    </citation>
    <scope>NUCLEOTIDE SEQUENCE</scope>
    <source>
        <strain evidence="2">20211129_DDA</strain>
        <tissue evidence="2">Liver</tissue>
    </source>
</reference>
<protein>
    <submittedName>
        <fullName evidence="2">Uncharacterized protein</fullName>
    </submittedName>
</protein>
<evidence type="ECO:0000313" key="2">
    <source>
        <dbReference type="EMBL" id="KAJ1153574.1"/>
    </source>
</evidence>
<comment type="caution">
    <text evidence="2">The sequence shown here is derived from an EMBL/GenBank/DDBJ whole genome shotgun (WGS) entry which is preliminary data.</text>
</comment>
<proteinExistence type="predicted"/>
<dbReference type="AlphaFoldDB" id="A0AAV7RQX9"/>
<evidence type="ECO:0000256" key="1">
    <source>
        <dbReference type="SAM" id="MobiDB-lite"/>
    </source>
</evidence>
<evidence type="ECO:0000313" key="3">
    <source>
        <dbReference type="Proteomes" id="UP001066276"/>
    </source>
</evidence>
<dbReference type="Proteomes" id="UP001066276">
    <property type="component" value="Chromosome 5"/>
</dbReference>
<sequence length="77" mass="7993">MAPGVLPVPDYPTLEEPSRRQRIEGTTGTAGLLNSLGDQGGETTAADAVTTGAEEEGRVGLDAGRRGFHQNVTQRTG</sequence>
<keyword evidence="3" id="KW-1185">Reference proteome</keyword>
<feature type="region of interest" description="Disordered" evidence="1">
    <location>
        <begin position="1"/>
        <end position="57"/>
    </location>
</feature>
<accession>A0AAV7RQX9</accession>
<gene>
    <name evidence="2" type="ORF">NDU88_006333</name>
</gene>
<organism evidence="2 3">
    <name type="scientific">Pleurodeles waltl</name>
    <name type="common">Iberian ribbed newt</name>
    <dbReference type="NCBI Taxonomy" id="8319"/>
    <lineage>
        <taxon>Eukaryota</taxon>
        <taxon>Metazoa</taxon>
        <taxon>Chordata</taxon>
        <taxon>Craniata</taxon>
        <taxon>Vertebrata</taxon>
        <taxon>Euteleostomi</taxon>
        <taxon>Amphibia</taxon>
        <taxon>Batrachia</taxon>
        <taxon>Caudata</taxon>
        <taxon>Salamandroidea</taxon>
        <taxon>Salamandridae</taxon>
        <taxon>Pleurodelinae</taxon>
        <taxon>Pleurodeles</taxon>
    </lineage>
</organism>